<organism evidence="1 2">
    <name type="scientific">Cryptosporidium hominis</name>
    <dbReference type="NCBI Taxonomy" id="237895"/>
    <lineage>
        <taxon>Eukaryota</taxon>
        <taxon>Sar</taxon>
        <taxon>Alveolata</taxon>
        <taxon>Apicomplexa</taxon>
        <taxon>Conoidasida</taxon>
        <taxon>Coccidia</taxon>
        <taxon>Eucoccidiorida</taxon>
        <taxon>Eimeriorina</taxon>
        <taxon>Cryptosporidiidae</taxon>
        <taxon>Cryptosporidium</taxon>
    </lineage>
</organism>
<name>A0ABX5BD16_CRYHO</name>
<keyword evidence="2" id="KW-1185">Reference proteome</keyword>
<gene>
    <name evidence="1" type="ORF">GY17_00002456</name>
</gene>
<reference evidence="1 2" key="1">
    <citation type="submission" date="2014-11" db="EMBL/GenBank/DDBJ databases">
        <title>Comparative genomic analysis of Cryptosporidium hominis reveals occurrence of genetic recombination in virulent subtypes.</title>
        <authorList>
            <person name="Guo Y."/>
            <person name="Tang K."/>
            <person name="Frace M."/>
            <person name="Li N."/>
            <person name="Roellig D.M."/>
            <person name="Sammons S."/>
            <person name="Knipe K."/>
            <person name="Rowe L."/>
            <person name="Feng Y."/>
            <person name="Xiao L."/>
        </authorList>
    </citation>
    <scope>NUCLEOTIDE SEQUENCE [LARGE SCALE GENOMIC DNA]</scope>
    <source>
        <strain evidence="1">30976</strain>
    </source>
</reference>
<comment type="caution">
    <text evidence="1">The sequence shown here is derived from an EMBL/GenBank/DDBJ whole genome shotgun (WGS) entry which is preliminary data.</text>
</comment>
<dbReference type="Proteomes" id="UP001429100">
    <property type="component" value="Unassembled WGS sequence"/>
</dbReference>
<evidence type="ECO:0000313" key="1">
    <source>
        <dbReference type="EMBL" id="PPS93765.1"/>
    </source>
</evidence>
<dbReference type="EMBL" id="JTAI01000031">
    <property type="protein sequence ID" value="PPS93765.1"/>
    <property type="molecule type" value="Genomic_DNA"/>
</dbReference>
<accession>A0ABX5BD16</accession>
<reference evidence="1 2" key="2">
    <citation type="submission" date="2017-10" db="EMBL/GenBank/DDBJ databases">
        <title>Consistent, comparative and evidence-based genome annotation and re-annotation for the closely-related species, Cryptosporidium parvum, C. hominis and C. tyzzeri.</title>
        <authorList>
            <person name="Baptista R.P."/>
            <person name="Li Y."/>
            <person name="Sateriale A."/>
            <person name="Striepen B."/>
            <person name="Kissinger J.C."/>
        </authorList>
    </citation>
    <scope>NUCLEOTIDE SEQUENCE [LARGE SCALE GENOMIC DNA]</scope>
    <source>
        <strain evidence="1">30976</strain>
    </source>
</reference>
<evidence type="ECO:0000313" key="2">
    <source>
        <dbReference type="Proteomes" id="UP001429100"/>
    </source>
</evidence>
<sequence length="98" mass="10984">MNILILEVTKNVMKRTTKVNAINKGHKFVYLGSDKLEQSNKELPILSNKCTTKSIIGAVIEIKHAIRIIPISRILLSFDICANIPTENDINIRIIGTK</sequence>
<protein>
    <submittedName>
        <fullName evidence="1">Uncharacterized protein</fullName>
    </submittedName>
</protein>
<proteinExistence type="predicted"/>